<dbReference type="OrthoDB" id="6398122at2"/>
<dbReference type="RefSeq" id="WP_143562766.1">
    <property type="nucleotide sequence ID" value="NZ_BMPL01000001.1"/>
</dbReference>
<evidence type="ECO:0000313" key="2">
    <source>
        <dbReference type="Proteomes" id="UP000318126"/>
    </source>
</evidence>
<accession>A0A553JV66</accession>
<reference evidence="2" key="1">
    <citation type="submission" date="2019-07" db="EMBL/GenBank/DDBJ databases">
        <title>Shewanella sp. YLB-08 draft genomic sequence.</title>
        <authorList>
            <person name="Yu L."/>
        </authorList>
    </citation>
    <scope>NUCLEOTIDE SEQUENCE [LARGE SCALE GENOMIC DNA]</scope>
    <source>
        <strain evidence="2">JCM 20706</strain>
    </source>
</reference>
<dbReference type="Proteomes" id="UP000318126">
    <property type="component" value="Unassembled WGS sequence"/>
</dbReference>
<evidence type="ECO:0000313" key="1">
    <source>
        <dbReference type="EMBL" id="TRY16320.1"/>
    </source>
</evidence>
<comment type="caution">
    <text evidence="1">The sequence shown here is derived from an EMBL/GenBank/DDBJ whole genome shotgun (WGS) entry which is preliminary data.</text>
</comment>
<name>A0A553JV66_SHEHA</name>
<dbReference type="EMBL" id="VKGK01000001">
    <property type="protein sequence ID" value="TRY16320.1"/>
    <property type="molecule type" value="Genomic_DNA"/>
</dbReference>
<protein>
    <submittedName>
        <fullName evidence="1">Uncharacterized protein</fullName>
    </submittedName>
</protein>
<dbReference type="AlphaFoldDB" id="A0A553JV66"/>
<keyword evidence="2" id="KW-1185">Reference proteome</keyword>
<organism evidence="1 2">
    <name type="scientific">Shewanella hanedai</name>
    <name type="common">Alteromonas hanedai</name>
    <dbReference type="NCBI Taxonomy" id="25"/>
    <lineage>
        <taxon>Bacteria</taxon>
        <taxon>Pseudomonadati</taxon>
        <taxon>Pseudomonadota</taxon>
        <taxon>Gammaproteobacteria</taxon>
        <taxon>Alteromonadales</taxon>
        <taxon>Shewanellaceae</taxon>
        <taxon>Shewanella</taxon>
    </lineage>
</organism>
<proteinExistence type="predicted"/>
<sequence length="281" mass="31940">MSWTAFALTTSLLLAPVDTKQVVLCEASLLKSCLKNLSVDVRGQLPASVNDIKQLLGQRGAMVLPLDDKRVAGVVLLARDQLPQSLSIELSGSLHSFTLSEQLAVTLWHEVGHLEAINLVALGVFDTLSSYRHEWVADCYLIWRSAKEGKGLDLAWQQYHRRNLNMMQNADNISHWTVPVMAQVLQHYDAEQLASFHRFSDFMQDALPRLFEEEQDTLDEFASLFHRTFNTQAMQLLPDYMFWRKPVLAQLLEPTLVSLLGESAARDWMQKQNLPLQISHL</sequence>
<gene>
    <name evidence="1" type="ORF">FN961_01475</name>
</gene>